<dbReference type="EMBL" id="BAAAMN010000038">
    <property type="protein sequence ID" value="GAA2038443.1"/>
    <property type="molecule type" value="Genomic_DNA"/>
</dbReference>
<organism evidence="1 2">
    <name type="scientific">Yaniella flava</name>
    <dbReference type="NCBI Taxonomy" id="287930"/>
    <lineage>
        <taxon>Bacteria</taxon>
        <taxon>Bacillati</taxon>
        <taxon>Actinomycetota</taxon>
        <taxon>Actinomycetes</taxon>
        <taxon>Micrococcales</taxon>
        <taxon>Micrococcaceae</taxon>
        <taxon>Yaniella</taxon>
    </lineage>
</organism>
<dbReference type="Proteomes" id="UP001501461">
    <property type="component" value="Unassembled WGS sequence"/>
</dbReference>
<reference evidence="2" key="1">
    <citation type="journal article" date="2019" name="Int. J. Syst. Evol. Microbiol.">
        <title>The Global Catalogue of Microorganisms (GCM) 10K type strain sequencing project: providing services to taxonomists for standard genome sequencing and annotation.</title>
        <authorList>
            <consortium name="The Broad Institute Genomics Platform"/>
            <consortium name="The Broad Institute Genome Sequencing Center for Infectious Disease"/>
            <person name="Wu L."/>
            <person name="Ma J."/>
        </authorList>
    </citation>
    <scope>NUCLEOTIDE SEQUENCE [LARGE SCALE GENOMIC DNA]</scope>
    <source>
        <strain evidence="2">JCM 13595</strain>
    </source>
</reference>
<sequence>MIIEIEHGGTRYYPAFQFRNGQIINVLAEINQKLISRSVDCPQEKIAAALLDWWETPRSDLPKASDDSDNSPLSLLASVPEASFSKSIVEVSALESFVIPVME</sequence>
<protein>
    <submittedName>
        <fullName evidence="1">Uncharacterized protein</fullName>
    </submittedName>
</protein>
<dbReference type="RefSeq" id="WP_343957903.1">
    <property type="nucleotide sequence ID" value="NZ_BAAAMN010000038.1"/>
</dbReference>
<name>A0ABP5G3T1_9MICC</name>
<evidence type="ECO:0000313" key="1">
    <source>
        <dbReference type="EMBL" id="GAA2038443.1"/>
    </source>
</evidence>
<evidence type="ECO:0000313" key="2">
    <source>
        <dbReference type="Proteomes" id="UP001501461"/>
    </source>
</evidence>
<keyword evidence="2" id="KW-1185">Reference proteome</keyword>
<accession>A0ABP5G3T1</accession>
<proteinExistence type="predicted"/>
<comment type="caution">
    <text evidence="1">The sequence shown here is derived from an EMBL/GenBank/DDBJ whole genome shotgun (WGS) entry which is preliminary data.</text>
</comment>
<gene>
    <name evidence="1" type="ORF">GCM10009720_18640</name>
</gene>